<keyword evidence="1" id="KW-0134">Cell wall</keyword>
<organism evidence="10 11">
    <name type="scientific">Lapidilactobacillus gannanensis</name>
    <dbReference type="NCBI Taxonomy" id="2486002"/>
    <lineage>
        <taxon>Bacteria</taxon>
        <taxon>Bacillati</taxon>
        <taxon>Bacillota</taxon>
        <taxon>Bacilli</taxon>
        <taxon>Lactobacillales</taxon>
        <taxon>Lactobacillaceae</taxon>
        <taxon>Lapidilactobacillus</taxon>
    </lineage>
</organism>
<evidence type="ECO:0000259" key="9">
    <source>
        <dbReference type="PROSITE" id="PS50847"/>
    </source>
</evidence>
<feature type="transmembrane region" description="Helical" evidence="8">
    <location>
        <begin position="699"/>
        <end position="718"/>
    </location>
</feature>
<dbReference type="PANTHER" id="PTHR46652:SF3">
    <property type="entry name" value="LEUCINE-RICH REPEAT-CONTAINING PROTEIN 9"/>
    <property type="match status" value="1"/>
</dbReference>
<gene>
    <name evidence="10" type="ORF">ACFQ4R_03620</name>
</gene>
<dbReference type="SUPFAM" id="SSF52058">
    <property type="entry name" value="L domain-like"/>
    <property type="match status" value="1"/>
</dbReference>
<dbReference type="Proteomes" id="UP001597191">
    <property type="component" value="Unassembled WGS sequence"/>
</dbReference>
<keyword evidence="2" id="KW-0964">Secreted</keyword>
<keyword evidence="8" id="KW-0812">Transmembrane</keyword>
<evidence type="ECO:0000256" key="2">
    <source>
        <dbReference type="ARBA" id="ARBA00022525"/>
    </source>
</evidence>
<proteinExistence type="predicted"/>
<evidence type="ECO:0000313" key="11">
    <source>
        <dbReference type="Proteomes" id="UP001597191"/>
    </source>
</evidence>
<dbReference type="InterPro" id="IPR009459">
    <property type="entry name" value="MucBP_dom"/>
</dbReference>
<dbReference type="PROSITE" id="PS51450">
    <property type="entry name" value="LRR"/>
    <property type="match status" value="2"/>
</dbReference>
<dbReference type="Pfam" id="PF06458">
    <property type="entry name" value="MucBP"/>
    <property type="match status" value="4"/>
</dbReference>
<dbReference type="InterPro" id="IPR025875">
    <property type="entry name" value="Leu-rich_rpt_4"/>
</dbReference>
<keyword evidence="8" id="KW-0472">Membrane</keyword>
<dbReference type="InterPro" id="IPR001611">
    <property type="entry name" value="Leu-rich_rpt"/>
</dbReference>
<dbReference type="EMBL" id="JBHTOH010000023">
    <property type="protein sequence ID" value="MFD1410703.1"/>
    <property type="molecule type" value="Genomic_DNA"/>
</dbReference>
<keyword evidence="8" id="KW-1133">Transmembrane helix</keyword>
<comment type="caution">
    <text evidence="10">The sequence shown here is derived from an EMBL/GenBank/DDBJ whole genome shotgun (WGS) entry which is preliminary data.</text>
</comment>
<dbReference type="NCBIfam" id="TIGR01167">
    <property type="entry name" value="LPXTG_anchor"/>
    <property type="match status" value="1"/>
</dbReference>
<keyword evidence="11" id="KW-1185">Reference proteome</keyword>
<evidence type="ECO:0000256" key="1">
    <source>
        <dbReference type="ARBA" id="ARBA00022512"/>
    </source>
</evidence>
<dbReference type="PANTHER" id="PTHR46652">
    <property type="entry name" value="LEUCINE-RICH REPEAT AND IQ DOMAIN-CONTAINING PROTEIN 1-RELATED"/>
    <property type="match status" value="1"/>
</dbReference>
<evidence type="ECO:0000313" key="10">
    <source>
        <dbReference type="EMBL" id="MFD1410703.1"/>
    </source>
</evidence>
<dbReference type="InterPro" id="IPR032675">
    <property type="entry name" value="LRR_dom_sf"/>
</dbReference>
<dbReference type="Gene3D" id="3.10.20.320">
    <property type="entry name" value="Putative peptidoglycan bound protein (lpxtg motif)"/>
    <property type="match status" value="4"/>
</dbReference>
<dbReference type="InterPro" id="IPR019931">
    <property type="entry name" value="LPXTG_anchor"/>
</dbReference>
<evidence type="ECO:0000256" key="7">
    <source>
        <dbReference type="SAM" id="MobiDB-lite"/>
    </source>
</evidence>
<dbReference type="InterPro" id="IPR050836">
    <property type="entry name" value="SDS22/Internalin_LRR"/>
</dbReference>
<keyword evidence="5" id="KW-0677">Repeat</keyword>
<feature type="region of interest" description="Disordered" evidence="7">
    <location>
        <begin position="58"/>
        <end position="77"/>
    </location>
</feature>
<feature type="domain" description="Gram-positive cocci surface proteins LPxTG" evidence="9">
    <location>
        <begin position="690"/>
        <end position="724"/>
    </location>
</feature>
<dbReference type="Pfam" id="PF00746">
    <property type="entry name" value="Gram_pos_anchor"/>
    <property type="match status" value="1"/>
</dbReference>
<dbReference type="RefSeq" id="WP_164509303.1">
    <property type="nucleotide sequence ID" value="NZ_JBHTOH010000023.1"/>
</dbReference>
<dbReference type="Pfam" id="PF12799">
    <property type="entry name" value="LRR_4"/>
    <property type="match status" value="1"/>
</dbReference>
<name>A0ABW4BN59_9LACO</name>
<keyword evidence="4" id="KW-0732">Signal</keyword>
<keyword evidence="6" id="KW-0572">Peptidoglycan-anchor</keyword>
<evidence type="ECO:0000256" key="4">
    <source>
        <dbReference type="ARBA" id="ARBA00022729"/>
    </source>
</evidence>
<keyword evidence="3" id="KW-0433">Leucine-rich repeat</keyword>
<accession>A0ABW4BN59</accession>
<evidence type="ECO:0000256" key="8">
    <source>
        <dbReference type="SAM" id="Phobius"/>
    </source>
</evidence>
<protein>
    <submittedName>
        <fullName evidence="10">MucBP domain-containing protein</fullName>
    </submittedName>
</protein>
<dbReference type="PROSITE" id="PS50847">
    <property type="entry name" value="GRAM_POS_ANCHORING"/>
    <property type="match status" value="1"/>
</dbReference>
<reference evidence="11" key="1">
    <citation type="journal article" date="2019" name="Int. J. Syst. Evol. Microbiol.">
        <title>The Global Catalogue of Microorganisms (GCM) 10K type strain sequencing project: providing services to taxonomists for standard genome sequencing and annotation.</title>
        <authorList>
            <consortium name="The Broad Institute Genomics Platform"/>
            <consortium name="The Broad Institute Genome Sequencing Center for Infectious Disease"/>
            <person name="Wu L."/>
            <person name="Ma J."/>
        </authorList>
    </citation>
    <scope>NUCLEOTIDE SEQUENCE [LARGE SCALE GENOMIC DNA]</scope>
    <source>
        <strain evidence="11">CCM 8937</strain>
    </source>
</reference>
<dbReference type="Gene3D" id="3.80.10.10">
    <property type="entry name" value="Ribonuclease Inhibitor"/>
    <property type="match status" value="1"/>
</dbReference>
<sequence length="724" mass="77708">MIKSAVINTDGFYCCCQRGIFYAQKNIGLVCTLVLLANAVVVPTVATQAATDEITPTVATQAQTTQTSTPVNTTPAVTPTASENIDQWMPNKTLQKAVLRALNGHGSSDPTKQWSSVDQITQADMKYLTRLSEGNITHIDGTTSFSLEGSQYATNLTELMLQSQVDTAYYGDITDVSPLAGLTKLTNLQLSGNRITDVTPLAGLTNLTQLGLAFNHIGDFSSLSSLTKASISNNDQVVFLPKILINSQTRMVTLPSVFKLTDGTVAPLTYKSGLAPVKYDANNATAPFYYSVYYAGGYATQNAAGSLDYNTIQNQLPPVTSIPSMPNVTVVPVENRYYLVGVTSTANGDTLTEIQPYSLAAAAADVTVNYQDEAGNKLADSETLTGLVGDDYQSKMKTIAGYTFKEIKDNNATGKFTDAAQTVTYVYTKDPVKGADVTVNYQDEAGNKITDSEILTGNVGATYTSVQKAVAGYTFKEVKDNNATGQFTSAAQTVTYVYTKDPVQGADVTVNYQDEAGNKVADSEMLSGNIGDSYTTKQKTVPGYTFKEVRQTRMAGIFTEAPQTVTYVYTKDPVVTSNVYAQYQDEAGHEIAKTETFQGAIGTTYQTKQKAITGYQFKQVTGAQTTGLFTATAQTVTYIYSKDPVTPTKPALPGTDDNNNILLPKTGSAQTSVVTKQATNQTKQQAAVTLPKTNEKRQLGLQVAGLAVLALTAGLLFLPKRHRD</sequence>
<evidence type="ECO:0000256" key="6">
    <source>
        <dbReference type="ARBA" id="ARBA00023088"/>
    </source>
</evidence>
<evidence type="ECO:0000256" key="5">
    <source>
        <dbReference type="ARBA" id="ARBA00022737"/>
    </source>
</evidence>
<evidence type="ECO:0000256" key="3">
    <source>
        <dbReference type="ARBA" id="ARBA00022614"/>
    </source>
</evidence>